<dbReference type="SUPFAM" id="SSF52743">
    <property type="entry name" value="Subtilisin-like"/>
    <property type="match status" value="1"/>
</dbReference>
<evidence type="ECO:0008006" key="5">
    <source>
        <dbReference type="Google" id="ProtNLM"/>
    </source>
</evidence>
<evidence type="ECO:0000313" key="4">
    <source>
        <dbReference type="Proteomes" id="UP000834106"/>
    </source>
</evidence>
<evidence type="ECO:0000313" key="3">
    <source>
        <dbReference type="EMBL" id="CAI9763626.1"/>
    </source>
</evidence>
<keyword evidence="2" id="KW-0732">Signal</keyword>
<keyword evidence="4" id="KW-1185">Reference proteome</keyword>
<dbReference type="Proteomes" id="UP000834106">
    <property type="component" value="Chromosome 6"/>
</dbReference>
<gene>
    <name evidence="3" type="ORF">FPE_LOCUS11056</name>
</gene>
<evidence type="ECO:0000256" key="1">
    <source>
        <dbReference type="ARBA" id="ARBA00011073"/>
    </source>
</evidence>
<sequence length="99" mass="11154">MACPCISRIAELLTATHPNWSLAAIRFAMMTTANQFDNTQKPIKNMVFDYEVSTPLALGTWQVDPNRTLNLGSRLCNECYTQANLINHKIKLLLLKSIT</sequence>
<reference evidence="3" key="1">
    <citation type="submission" date="2023-05" db="EMBL/GenBank/DDBJ databases">
        <authorList>
            <person name="Huff M."/>
        </authorList>
    </citation>
    <scope>NUCLEOTIDE SEQUENCE</scope>
</reference>
<protein>
    <recommendedName>
        <fullName evidence="5">Peptidase S8/S53 domain-containing protein</fullName>
    </recommendedName>
</protein>
<evidence type="ECO:0000256" key="2">
    <source>
        <dbReference type="ARBA" id="ARBA00022729"/>
    </source>
</evidence>
<dbReference type="InterPro" id="IPR045051">
    <property type="entry name" value="SBT"/>
</dbReference>
<dbReference type="AlphaFoldDB" id="A0AAD1Z941"/>
<dbReference type="PANTHER" id="PTHR10795">
    <property type="entry name" value="PROPROTEIN CONVERTASE SUBTILISIN/KEXIN"/>
    <property type="match status" value="1"/>
</dbReference>
<name>A0AAD1Z941_9LAMI</name>
<organism evidence="3 4">
    <name type="scientific">Fraxinus pennsylvanica</name>
    <dbReference type="NCBI Taxonomy" id="56036"/>
    <lineage>
        <taxon>Eukaryota</taxon>
        <taxon>Viridiplantae</taxon>
        <taxon>Streptophyta</taxon>
        <taxon>Embryophyta</taxon>
        <taxon>Tracheophyta</taxon>
        <taxon>Spermatophyta</taxon>
        <taxon>Magnoliopsida</taxon>
        <taxon>eudicotyledons</taxon>
        <taxon>Gunneridae</taxon>
        <taxon>Pentapetalae</taxon>
        <taxon>asterids</taxon>
        <taxon>lamiids</taxon>
        <taxon>Lamiales</taxon>
        <taxon>Oleaceae</taxon>
        <taxon>Oleeae</taxon>
        <taxon>Fraxinus</taxon>
    </lineage>
</organism>
<accession>A0AAD1Z941</accession>
<proteinExistence type="inferred from homology"/>
<dbReference type="GO" id="GO:0004252">
    <property type="term" value="F:serine-type endopeptidase activity"/>
    <property type="evidence" value="ECO:0007669"/>
    <property type="project" value="InterPro"/>
</dbReference>
<dbReference type="Gene3D" id="3.40.50.200">
    <property type="entry name" value="Peptidase S8/S53 domain"/>
    <property type="match status" value="1"/>
</dbReference>
<dbReference type="GO" id="GO:0006508">
    <property type="term" value="P:proteolysis"/>
    <property type="evidence" value="ECO:0007669"/>
    <property type="project" value="InterPro"/>
</dbReference>
<comment type="similarity">
    <text evidence="1">Belongs to the peptidase S8 family.</text>
</comment>
<dbReference type="InterPro" id="IPR036852">
    <property type="entry name" value="Peptidase_S8/S53_dom_sf"/>
</dbReference>
<dbReference type="EMBL" id="OU503041">
    <property type="protein sequence ID" value="CAI9763626.1"/>
    <property type="molecule type" value="Genomic_DNA"/>
</dbReference>